<sequence>SKRKIDPLGPRSLPLRSMWCSLQRSTKFVFTFRPNVIIKNLPFWTKIVVAGDPIEFNFVFSERITSHSDIIFSVPTSIIFTEVKVYHTSVNKNVDFHVTPNLV</sequence>
<keyword evidence="2" id="KW-1185">Reference proteome</keyword>
<dbReference type="EMBL" id="CAJVPY010049892">
    <property type="protein sequence ID" value="CAG8813264.1"/>
    <property type="molecule type" value="Genomic_DNA"/>
</dbReference>
<reference evidence="1" key="1">
    <citation type="submission" date="2021-06" db="EMBL/GenBank/DDBJ databases">
        <authorList>
            <person name="Kallberg Y."/>
            <person name="Tangrot J."/>
            <person name="Rosling A."/>
        </authorList>
    </citation>
    <scope>NUCLEOTIDE SEQUENCE</scope>
    <source>
        <strain evidence="1">MA453B</strain>
    </source>
</reference>
<protein>
    <submittedName>
        <fullName evidence="1">12242_t:CDS:1</fullName>
    </submittedName>
</protein>
<dbReference type="AlphaFoldDB" id="A0A9N9K925"/>
<evidence type="ECO:0000313" key="1">
    <source>
        <dbReference type="EMBL" id="CAG8813264.1"/>
    </source>
</evidence>
<feature type="non-terminal residue" evidence="1">
    <location>
        <position position="103"/>
    </location>
</feature>
<evidence type="ECO:0000313" key="2">
    <source>
        <dbReference type="Proteomes" id="UP000789405"/>
    </source>
</evidence>
<proteinExistence type="predicted"/>
<comment type="caution">
    <text evidence="1">The sequence shown here is derived from an EMBL/GenBank/DDBJ whole genome shotgun (WGS) entry which is preliminary data.</text>
</comment>
<name>A0A9N9K925_9GLOM</name>
<accession>A0A9N9K925</accession>
<gene>
    <name evidence="1" type="ORF">DERYTH_LOCUS25770</name>
</gene>
<organism evidence="1 2">
    <name type="scientific">Dentiscutata erythropus</name>
    <dbReference type="NCBI Taxonomy" id="1348616"/>
    <lineage>
        <taxon>Eukaryota</taxon>
        <taxon>Fungi</taxon>
        <taxon>Fungi incertae sedis</taxon>
        <taxon>Mucoromycota</taxon>
        <taxon>Glomeromycotina</taxon>
        <taxon>Glomeromycetes</taxon>
        <taxon>Diversisporales</taxon>
        <taxon>Gigasporaceae</taxon>
        <taxon>Dentiscutata</taxon>
    </lineage>
</organism>
<dbReference type="Proteomes" id="UP000789405">
    <property type="component" value="Unassembled WGS sequence"/>
</dbReference>
<feature type="non-terminal residue" evidence="1">
    <location>
        <position position="1"/>
    </location>
</feature>